<evidence type="ECO:0000313" key="2">
    <source>
        <dbReference type="EMBL" id="SOB80772.1"/>
    </source>
</evidence>
<accession>A0A285QL27</accession>
<feature type="domain" description="Glycosyltransferase 2-like" evidence="1">
    <location>
        <begin position="7"/>
        <end position="158"/>
    </location>
</feature>
<dbReference type="PANTHER" id="PTHR43685">
    <property type="entry name" value="GLYCOSYLTRANSFERASE"/>
    <property type="match status" value="1"/>
</dbReference>
<organism evidence="2 3">
    <name type="scientific">Sphingomonas guangdongensis</name>
    <dbReference type="NCBI Taxonomy" id="1141890"/>
    <lineage>
        <taxon>Bacteria</taxon>
        <taxon>Pseudomonadati</taxon>
        <taxon>Pseudomonadota</taxon>
        <taxon>Alphaproteobacteria</taxon>
        <taxon>Sphingomonadales</taxon>
        <taxon>Sphingomonadaceae</taxon>
        <taxon>Sphingomonas</taxon>
    </lineage>
</organism>
<dbReference type="RefSeq" id="WP_218838858.1">
    <property type="nucleotide sequence ID" value="NZ_OBMI01000001.1"/>
</dbReference>
<dbReference type="GO" id="GO:0016740">
    <property type="term" value="F:transferase activity"/>
    <property type="evidence" value="ECO:0007669"/>
    <property type="project" value="UniProtKB-KW"/>
</dbReference>
<dbReference type="Gene3D" id="3.90.550.10">
    <property type="entry name" value="Spore Coat Polysaccharide Biosynthesis Protein SpsA, Chain A"/>
    <property type="match status" value="1"/>
</dbReference>
<dbReference type="EMBL" id="OBMI01000001">
    <property type="protein sequence ID" value="SOB80772.1"/>
    <property type="molecule type" value="Genomic_DNA"/>
</dbReference>
<dbReference type="PANTHER" id="PTHR43685:SF2">
    <property type="entry name" value="GLYCOSYLTRANSFERASE 2-LIKE DOMAIN-CONTAINING PROTEIN"/>
    <property type="match status" value="1"/>
</dbReference>
<keyword evidence="3" id="KW-1185">Reference proteome</keyword>
<evidence type="ECO:0000313" key="3">
    <source>
        <dbReference type="Proteomes" id="UP000219494"/>
    </source>
</evidence>
<dbReference type="InterPro" id="IPR029044">
    <property type="entry name" value="Nucleotide-diphossugar_trans"/>
</dbReference>
<dbReference type="InterPro" id="IPR029063">
    <property type="entry name" value="SAM-dependent_MTases_sf"/>
</dbReference>
<dbReference type="GO" id="GO:0044010">
    <property type="term" value="P:single-species biofilm formation"/>
    <property type="evidence" value="ECO:0007669"/>
    <property type="project" value="TreeGrafter"/>
</dbReference>
<keyword evidence="2" id="KW-0808">Transferase</keyword>
<name>A0A285QL27_9SPHN</name>
<proteinExistence type="predicted"/>
<dbReference type="AlphaFoldDB" id="A0A285QL27"/>
<dbReference type="Pfam" id="PF13489">
    <property type="entry name" value="Methyltransf_23"/>
    <property type="match status" value="1"/>
</dbReference>
<dbReference type="SUPFAM" id="SSF53448">
    <property type="entry name" value="Nucleotide-diphospho-sugar transferases"/>
    <property type="match status" value="1"/>
</dbReference>
<dbReference type="Gene3D" id="3.40.50.150">
    <property type="entry name" value="Vaccinia Virus protein VP39"/>
    <property type="match status" value="1"/>
</dbReference>
<evidence type="ECO:0000259" key="1">
    <source>
        <dbReference type="Pfam" id="PF00535"/>
    </source>
</evidence>
<dbReference type="Pfam" id="PF00535">
    <property type="entry name" value="Glycos_transf_2"/>
    <property type="match status" value="1"/>
</dbReference>
<sequence length="496" mass="54512">MSSQVAVVITTYNDAHFLQDALESVLAQSCPADEIIVVDDGSRIDPRPLLANYASVTFIRKSNGGLASARNVGLRAATRQFVLFLDADDRLTPAAIETGLSCLRANPDAVFAHGGHRRIDSAGMPISADKFEKADGFADLLTGNRIGMHATVLYRREPLLAAGGFDERLARCEDYDVYLRLSQTAAIACHPAIVAEYRWHGSNMSRYAPEMLAAVLDVHARYRPDAPGLRARWDDGRRNFTSYYEAEAAMADGVQPRQSLLRRGARRVKRTLLRSWPPALGSVRPAHLAGDRPISLDFGWDRGLPIDRYYIERFLQAHAADIRGRVLEVGDAAYSRRVGGAQITQQDVLHVSRDASEATIVGSLEDAGTLPRAAFDCIVLTQTLHLIFDLQGALVQLADALRPGGVLLLTSPGISQLDRGEWGDTWYWSFTAPALRRLLQPHFPAGNFDVQAHGNVFAATSYLHGLAVEEVDTRRLDPVDPAYPVIITVRAQRPND</sequence>
<dbReference type="Proteomes" id="UP000219494">
    <property type="component" value="Unassembled WGS sequence"/>
</dbReference>
<dbReference type="SUPFAM" id="SSF53335">
    <property type="entry name" value="S-adenosyl-L-methionine-dependent methyltransferases"/>
    <property type="match status" value="1"/>
</dbReference>
<dbReference type="InterPro" id="IPR001173">
    <property type="entry name" value="Glyco_trans_2-like"/>
</dbReference>
<reference evidence="2 3" key="1">
    <citation type="submission" date="2017-07" db="EMBL/GenBank/DDBJ databases">
        <authorList>
            <person name="Sun Z.S."/>
            <person name="Albrecht U."/>
            <person name="Echele G."/>
            <person name="Lee C.C."/>
        </authorList>
    </citation>
    <scope>NUCLEOTIDE SEQUENCE [LARGE SCALE GENOMIC DNA]</scope>
    <source>
        <strain evidence="2 3">CGMCC 1.12672</strain>
    </source>
</reference>
<protein>
    <submittedName>
        <fullName evidence="2">Glycosyltransferase involved in cell wall bisynthesis</fullName>
    </submittedName>
</protein>
<gene>
    <name evidence="2" type="ORF">SAMN06297144_1229</name>
</gene>
<dbReference type="InterPro" id="IPR050834">
    <property type="entry name" value="Glycosyltransf_2"/>
</dbReference>
<dbReference type="CDD" id="cd02440">
    <property type="entry name" value="AdoMet_MTases"/>
    <property type="match status" value="1"/>
</dbReference>